<keyword evidence="1" id="KW-0472">Membrane</keyword>
<gene>
    <name evidence="3" type="ORF">HNR65_000996</name>
</gene>
<evidence type="ECO:0000259" key="2">
    <source>
        <dbReference type="PROSITE" id="PS51178"/>
    </source>
</evidence>
<feature type="transmembrane region" description="Helical" evidence="1">
    <location>
        <begin position="9"/>
        <end position="31"/>
    </location>
</feature>
<keyword evidence="1" id="KW-0812">Transmembrane</keyword>
<feature type="domain" description="PASTA" evidence="2">
    <location>
        <begin position="33"/>
        <end position="100"/>
    </location>
</feature>
<feature type="domain" description="PASTA" evidence="2">
    <location>
        <begin position="101"/>
        <end position="168"/>
    </location>
</feature>
<dbReference type="EMBL" id="JACDUS010000002">
    <property type="protein sequence ID" value="MBA2880678.1"/>
    <property type="molecule type" value="Genomic_DNA"/>
</dbReference>
<feature type="domain" description="PASTA" evidence="2">
    <location>
        <begin position="171"/>
        <end position="238"/>
    </location>
</feature>
<proteinExistence type="predicted"/>
<name>A0A7W0C7N8_9BACT</name>
<keyword evidence="3" id="KW-0808">Transferase</keyword>
<keyword evidence="1" id="KW-1133">Transmembrane helix</keyword>
<keyword evidence="3" id="KW-0418">Kinase</keyword>
<dbReference type="PROSITE" id="PS51178">
    <property type="entry name" value="PASTA"/>
    <property type="match status" value="3"/>
</dbReference>
<reference evidence="3 4" key="1">
    <citation type="submission" date="2020-07" db="EMBL/GenBank/DDBJ databases">
        <title>Genomic Encyclopedia of Type Strains, Phase IV (KMG-IV): sequencing the most valuable type-strain genomes for metagenomic binning, comparative biology and taxonomic classification.</title>
        <authorList>
            <person name="Goeker M."/>
        </authorList>
    </citation>
    <scope>NUCLEOTIDE SEQUENCE [LARGE SCALE GENOMIC DNA]</scope>
    <source>
        <strain evidence="3 4">DSM 17721</strain>
    </source>
</reference>
<dbReference type="Gene3D" id="3.30.10.20">
    <property type="match status" value="3"/>
</dbReference>
<dbReference type="RefSeq" id="WP_181550339.1">
    <property type="nucleotide sequence ID" value="NZ_JACDUS010000002.1"/>
</dbReference>
<protein>
    <submittedName>
        <fullName evidence="3">Serine/threonine-protein kinase</fullName>
        <ecNumber evidence="3">2.7.11.1</ecNumber>
    </submittedName>
</protein>
<dbReference type="EC" id="2.7.11.1" evidence="3"/>
<evidence type="ECO:0000313" key="3">
    <source>
        <dbReference type="EMBL" id="MBA2880678.1"/>
    </source>
</evidence>
<accession>A0A7W0C7N8</accession>
<dbReference type="SMART" id="SM00740">
    <property type="entry name" value="PASTA"/>
    <property type="match status" value="3"/>
</dbReference>
<dbReference type="CDD" id="cd06577">
    <property type="entry name" value="PASTA_pknB"/>
    <property type="match status" value="3"/>
</dbReference>
<dbReference type="InterPro" id="IPR005543">
    <property type="entry name" value="PASTA_dom"/>
</dbReference>
<dbReference type="Proteomes" id="UP000525298">
    <property type="component" value="Unassembled WGS sequence"/>
</dbReference>
<evidence type="ECO:0000313" key="4">
    <source>
        <dbReference type="Proteomes" id="UP000525298"/>
    </source>
</evidence>
<dbReference type="AlphaFoldDB" id="A0A7W0C7N8"/>
<keyword evidence="4" id="KW-1185">Reference proteome</keyword>
<comment type="caution">
    <text evidence="3">The sequence shown here is derived from an EMBL/GenBank/DDBJ whole genome shotgun (WGS) entry which is preliminary data.</text>
</comment>
<dbReference type="Pfam" id="PF03793">
    <property type="entry name" value="PASTA"/>
    <property type="match status" value="3"/>
</dbReference>
<organism evidence="3 4">
    <name type="scientific">Desulfosalsimonas propionicica</name>
    <dbReference type="NCBI Taxonomy" id="332175"/>
    <lineage>
        <taxon>Bacteria</taxon>
        <taxon>Pseudomonadati</taxon>
        <taxon>Thermodesulfobacteriota</taxon>
        <taxon>Desulfobacteria</taxon>
        <taxon>Desulfobacterales</taxon>
        <taxon>Desulfosalsimonadaceae</taxon>
        <taxon>Desulfosalsimonas</taxon>
    </lineage>
</organism>
<sequence>MIRWIFKYLVLIFVFCAVAGLSTYFTLSFFIQSEDTVLVPDLTGKNAVAALETLSALELNTRVGAKQYSTEVPEYHVIAQKPAPGRSIKVNREVSLVISRGPSTVTVPDVKNQELDQARMTLEQKGLTAGTVTRVYDANTPRRRIMAQHPAPKDGVQRSSPVNLLVSAGPRPKAYMMPDLRDKFLDEAMLSIESHQISLEELKSVHDPSKPENTVTGQAPPPGYRVEAGAPVRLIINRRPGSRQAGRDEKKPLFSHRLAPGFLKQRVRLEMSGFGAHMVLYEGLMDPGAVIWAIVPEHTEAAVFLYVNGQLVESKIYN</sequence>
<dbReference type="GO" id="GO:0004674">
    <property type="term" value="F:protein serine/threonine kinase activity"/>
    <property type="evidence" value="ECO:0007669"/>
    <property type="project" value="UniProtKB-EC"/>
</dbReference>
<evidence type="ECO:0000256" key="1">
    <source>
        <dbReference type="SAM" id="Phobius"/>
    </source>
</evidence>